<evidence type="ECO:0000313" key="4">
    <source>
        <dbReference type="Proteomes" id="UP000235728"/>
    </source>
</evidence>
<evidence type="ECO:0000256" key="2">
    <source>
        <dbReference type="SAM" id="SignalP"/>
    </source>
</evidence>
<feature type="signal peptide" evidence="2">
    <location>
        <begin position="1"/>
        <end position="17"/>
    </location>
</feature>
<feature type="chain" id="PRO_5014600863" evidence="2">
    <location>
        <begin position="18"/>
        <end position="258"/>
    </location>
</feature>
<dbReference type="Proteomes" id="UP000235728">
    <property type="component" value="Unassembled WGS sequence"/>
</dbReference>
<accession>A0A2N6NHK1</accession>
<dbReference type="AlphaFoldDB" id="A0A2N6NHK1"/>
<feature type="region of interest" description="Disordered" evidence="1">
    <location>
        <begin position="160"/>
        <end position="194"/>
    </location>
</feature>
<comment type="caution">
    <text evidence="3">The sequence shown here is derived from an EMBL/GenBank/DDBJ whole genome shotgun (WGS) entry which is preliminary data.</text>
</comment>
<dbReference type="EMBL" id="MRVG01000008">
    <property type="protein sequence ID" value="PMB66741.1"/>
    <property type="molecule type" value="Genomic_DNA"/>
</dbReference>
<keyword evidence="2" id="KW-0732">Signal</keyword>
<gene>
    <name evidence="3" type="ORF">BM221_007737</name>
</gene>
<sequence length="258" mass="27722">MKSIPIVLAGLAALAAAETTSDKRATGPLTKEELCVGPNRDIRLWLRDLEGCNNEIRAKEGFTMEKVLDCVNARVSSRCRSAASAAAAPTTTPKDEPAPPQNGIADVEGKPTKEELCVGFSGDYDTCQREFKYCLNEIPDRKEGFPWDKIFKCLQGRLPSVHSSAAPPATTPTTPKDKPTPPQNGIADVEGKPPTKEELCVGFNGDYDTCRLAINSTSTSTPSILWKLKSRASIQSIQLAIKVNGLNSIAITSTLTTS</sequence>
<evidence type="ECO:0000313" key="3">
    <source>
        <dbReference type="EMBL" id="PMB66741.1"/>
    </source>
</evidence>
<evidence type="ECO:0000256" key="1">
    <source>
        <dbReference type="SAM" id="MobiDB-lite"/>
    </source>
</evidence>
<reference evidence="3 4" key="1">
    <citation type="journal article" date="2016" name="Appl. Microbiol. Biotechnol.">
        <title>Characterization of T-DNA insertion mutants with decreased virulence in the entomopathogenic fungus Beauveria bassiana JEF-007.</title>
        <authorList>
            <person name="Kim S."/>
            <person name="Lee S.J."/>
            <person name="Nai Y.S."/>
            <person name="Yu J.S."/>
            <person name="Lee M.R."/>
            <person name="Yang Y.T."/>
            <person name="Kim J.S."/>
        </authorList>
    </citation>
    <scope>NUCLEOTIDE SEQUENCE [LARGE SCALE GENOMIC DNA]</scope>
    <source>
        <strain evidence="3 4">JEF-007</strain>
    </source>
</reference>
<name>A0A2N6NHK1_BEABA</name>
<proteinExistence type="predicted"/>
<feature type="compositionally biased region" description="Low complexity" evidence="1">
    <location>
        <begin position="165"/>
        <end position="174"/>
    </location>
</feature>
<organism evidence="3 4">
    <name type="scientific">Beauveria bassiana</name>
    <name type="common">White muscardine disease fungus</name>
    <name type="synonym">Tritirachium shiotae</name>
    <dbReference type="NCBI Taxonomy" id="176275"/>
    <lineage>
        <taxon>Eukaryota</taxon>
        <taxon>Fungi</taxon>
        <taxon>Dikarya</taxon>
        <taxon>Ascomycota</taxon>
        <taxon>Pezizomycotina</taxon>
        <taxon>Sordariomycetes</taxon>
        <taxon>Hypocreomycetidae</taxon>
        <taxon>Hypocreales</taxon>
        <taxon>Cordycipitaceae</taxon>
        <taxon>Beauveria</taxon>
    </lineage>
</organism>
<protein>
    <submittedName>
        <fullName evidence="3">Uncharacterized protein</fullName>
    </submittedName>
</protein>
<feature type="region of interest" description="Disordered" evidence="1">
    <location>
        <begin position="84"/>
        <end position="109"/>
    </location>
</feature>